<dbReference type="OrthoDB" id="7205533at2"/>
<evidence type="ECO:0000313" key="3">
    <source>
        <dbReference type="Proteomes" id="UP000051015"/>
    </source>
</evidence>
<reference evidence="2 3" key="1">
    <citation type="journal article" date="2015" name="Genome Announc.">
        <title>Expanding the biotechnology potential of lactobacilli through comparative genomics of 213 strains and associated genera.</title>
        <authorList>
            <person name="Sun Z."/>
            <person name="Harris H.M."/>
            <person name="McCann A."/>
            <person name="Guo C."/>
            <person name="Argimon S."/>
            <person name="Zhang W."/>
            <person name="Yang X."/>
            <person name="Jeffery I.B."/>
            <person name="Cooney J.C."/>
            <person name="Kagawa T.F."/>
            <person name="Liu W."/>
            <person name="Song Y."/>
            <person name="Salvetti E."/>
            <person name="Wrobel A."/>
            <person name="Rasinkangas P."/>
            <person name="Parkhill J."/>
            <person name="Rea M.C."/>
            <person name="O'Sullivan O."/>
            <person name="Ritari J."/>
            <person name="Douillard F.P."/>
            <person name="Paul Ross R."/>
            <person name="Yang R."/>
            <person name="Briner A.E."/>
            <person name="Felis G.E."/>
            <person name="de Vos W.M."/>
            <person name="Barrangou R."/>
            <person name="Klaenhammer T.R."/>
            <person name="Caufield P.W."/>
            <person name="Cui Y."/>
            <person name="Zhang H."/>
            <person name="O'Toole P.W."/>
        </authorList>
    </citation>
    <scope>NUCLEOTIDE SEQUENCE [LARGE SCALE GENOMIC DNA]</scope>
    <source>
        <strain evidence="2 3">DSM 21051</strain>
    </source>
</reference>
<proteinExistence type="predicted"/>
<dbReference type="PROSITE" id="PS51186">
    <property type="entry name" value="GNAT"/>
    <property type="match status" value="1"/>
</dbReference>
<dbReference type="InterPro" id="IPR000182">
    <property type="entry name" value="GNAT_dom"/>
</dbReference>
<dbReference type="Gene3D" id="3.40.630.30">
    <property type="match status" value="1"/>
</dbReference>
<evidence type="ECO:0000259" key="1">
    <source>
        <dbReference type="PROSITE" id="PS51186"/>
    </source>
</evidence>
<dbReference type="SUPFAM" id="SSF55729">
    <property type="entry name" value="Acyl-CoA N-acyltransferases (Nat)"/>
    <property type="match status" value="1"/>
</dbReference>
<comment type="caution">
    <text evidence="2">The sequence shown here is derived from an EMBL/GenBank/DDBJ whole genome shotgun (WGS) entry which is preliminary data.</text>
</comment>
<dbReference type="AlphaFoldDB" id="A0A0R2D8U8"/>
<protein>
    <recommendedName>
        <fullName evidence="1">N-acetyltransferase domain-containing protein</fullName>
    </recommendedName>
</protein>
<dbReference type="Pfam" id="PF00583">
    <property type="entry name" value="Acetyltransf_1"/>
    <property type="match status" value="1"/>
</dbReference>
<dbReference type="PATRIC" id="fig|1423725.3.peg.227"/>
<feature type="domain" description="N-acetyltransferase" evidence="1">
    <location>
        <begin position="7"/>
        <end position="167"/>
    </location>
</feature>
<sequence length="167" mass="18931">MGGYIMIKTSKVELGDLTALSKLSMQSYKEAFYSLIDHKNVDSYADQVYQPSKLKTELAAVASDFYFLKTDDKICGYLKITKEHDFLEINRIYMLRGFKGLGIGSFAMKKAEEIARESKIHRLVLGVLALNKPAISFYSKKGFVEYSKTSVNIGDDPFTLLLMDKRI</sequence>
<name>A0A0R2D8U8_9LACO</name>
<dbReference type="CDD" id="cd04301">
    <property type="entry name" value="NAT_SF"/>
    <property type="match status" value="1"/>
</dbReference>
<evidence type="ECO:0000313" key="2">
    <source>
        <dbReference type="EMBL" id="KRM97113.1"/>
    </source>
</evidence>
<dbReference type="GO" id="GO:0016747">
    <property type="term" value="F:acyltransferase activity, transferring groups other than amino-acyl groups"/>
    <property type="evidence" value="ECO:0007669"/>
    <property type="project" value="InterPro"/>
</dbReference>
<organism evidence="2 3">
    <name type="scientific">Liquorilactobacillus aquaticus DSM 21051</name>
    <dbReference type="NCBI Taxonomy" id="1423725"/>
    <lineage>
        <taxon>Bacteria</taxon>
        <taxon>Bacillati</taxon>
        <taxon>Bacillota</taxon>
        <taxon>Bacilli</taxon>
        <taxon>Lactobacillales</taxon>
        <taxon>Lactobacillaceae</taxon>
        <taxon>Liquorilactobacillus</taxon>
    </lineage>
</organism>
<accession>A0A0R2D8U8</accession>
<dbReference type="EMBL" id="AYZD01000009">
    <property type="protein sequence ID" value="KRM97113.1"/>
    <property type="molecule type" value="Genomic_DNA"/>
</dbReference>
<gene>
    <name evidence="2" type="ORF">FC19_GL000224</name>
</gene>
<dbReference type="InterPro" id="IPR016181">
    <property type="entry name" value="Acyl_CoA_acyltransferase"/>
</dbReference>
<keyword evidence="3" id="KW-1185">Reference proteome</keyword>
<dbReference type="Proteomes" id="UP000051015">
    <property type="component" value="Unassembled WGS sequence"/>
</dbReference>